<dbReference type="EMBL" id="CP006704">
    <property type="protein sequence ID" value="AIJ45955.1"/>
    <property type="molecule type" value="Genomic_DNA"/>
</dbReference>
<accession>A0A076PQJ1</accession>
<evidence type="ECO:0000313" key="3">
    <source>
        <dbReference type="Proteomes" id="UP000028782"/>
    </source>
</evidence>
<gene>
    <name evidence="2" type="ORF">O987_09105</name>
</gene>
<reference evidence="2 3" key="1">
    <citation type="journal article" date="2014" name="Genome Announc.">
        <title>Complete Genome Sequence of Polychlorinated Biphenyl Degrader Comamonas testosteroni TK102 (NBRC 109938).</title>
        <authorList>
            <person name="Fukuda K."/>
            <person name="Hosoyama A."/>
            <person name="Tsuchikane K."/>
            <person name="Ohji S."/>
            <person name="Yamazoe A."/>
            <person name="Fujita N."/>
            <person name="Shintani M."/>
            <person name="Kimbara K."/>
        </authorList>
    </citation>
    <scope>NUCLEOTIDE SEQUENCE [LARGE SCALE GENOMIC DNA]</scope>
    <source>
        <strain evidence="2">TK102</strain>
    </source>
</reference>
<dbReference type="KEGG" id="ctes:O987_09105"/>
<proteinExistence type="predicted"/>
<feature type="region of interest" description="Disordered" evidence="1">
    <location>
        <begin position="1"/>
        <end position="30"/>
    </location>
</feature>
<dbReference type="HOGENOM" id="CLU_2034081_0_0_4"/>
<dbReference type="RefSeq" id="WP_144244915.1">
    <property type="nucleotide sequence ID" value="NZ_CP006704.1"/>
</dbReference>
<organism evidence="2 3">
    <name type="scientific">Comamonas testosteroni TK102</name>
    <dbReference type="NCBI Taxonomy" id="1392005"/>
    <lineage>
        <taxon>Bacteria</taxon>
        <taxon>Pseudomonadati</taxon>
        <taxon>Pseudomonadota</taxon>
        <taxon>Betaproteobacteria</taxon>
        <taxon>Burkholderiales</taxon>
        <taxon>Comamonadaceae</taxon>
        <taxon>Comamonas</taxon>
    </lineage>
</organism>
<evidence type="ECO:0000256" key="1">
    <source>
        <dbReference type="SAM" id="MobiDB-lite"/>
    </source>
</evidence>
<name>A0A076PQJ1_COMTE</name>
<dbReference type="Proteomes" id="UP000028782">
    <property type="component" value="Chromosome"/>
</dbReference>
<evidence type="ECO:0000313" key="2">
    <source>
        <dbReference type="EMBL" id="AIJ45955.1"/>
    </source>
</evidence>
<sequence>MLTGSGKDNRPAPDYDGYSHTPSPNKAAMPHQIQKLEQLREFTLGMQAAFLAVMGALISTHPDPKTLRAVLELYRQRELAYIEDKELSKPALDAFLHMWARVDSESQHSLKMRQQQLRARG</sequence>
<dbReference type="AlphaFoldDB" id="A0A076PQJ1"/>
<protein>
    <submittedName>
        <fullName evidence="2">Uncharacterized protein</fullName>
    </submittedName>
</protein>